<dbReference type="PATRIC" id="fig|29311.18.peg.2046"/>
<comment type="caution">
    <text evidence="2">The sequence shown here is derived from an EMBL/GenBank/DDBJ whole genome shotgun (WGS) entry which is preliminary data.</text>
</comment>
<accession>A0A0I9Y664</accession>
<evidence type="ECO:0000313" key="2">
    <source>
        <dbReference type="EMBL" id="KLO35122.1"/>
    </source>
</evidence>
<reference evidence="2 3" key="1">
    <citation type="submission" date="2015-05" db="EMBL/GenBank/DDBJ databases">
        <title>Genome sequence of Mycobacterium haemophilum.</title>
        <authorList>
            <person name="Greninger A.L."/>
            <person name="Cunningham G."/>
            <person name="Miller S."/>
        </authorList>
    </citation>
    <scope>NUCLEOTIDE SEQUENCE [LARGE SCALE GENOMIC DNA]</scope>
    <source>
        <strain evidence="3">UC1</strain>
    </source>
</reference>
<sequence>MVIAANRTQLAFLIATNFFGLTPFVSPQQDTNPDGVPAKRHGRPGLKQSEPQLLPAGQVM</sequence>
<evidence type="ECO:0000313" key="3">
    <source>
        <dbReference type="Proteomes" id="UP000036334"/>
    </source>
</evidence>
<dbReference type="AlphaFoldDB" id="A0A0I9Y664"/>
<gene>
    <name evidence="2" type="ORF">ABH38_16535</name>
</gene>
<protein>
    <submittedName>
        <fullName evidence="2">Uncharacterized protein</fullName>
    </submittedName>
</protein>
<organism evidence="2 3">
    <name type="scientific">Mycobacterium haemophilum</name>
    <dbReference type="NCBI Taxonomy" id="29311"/>
    <lineage>
        <taxon>Bacteria</taxon>
        <taxon>Bacillati</taxon>
        <taxon>Actinomycetota</taxon>
        <taxon>Actinomycetes</taxon>
        <taxon>Mycobacteriales</taxon>
        <taxon>Mycobacteriaceae</taxon>
        <taxon>Mycobacterium</taxon>
    </lineage>
</organism>
<proteinExistence type="predicted"/>
<dbReference type="EMBL" id="LDPR01000017">
    <property type="protein sequence ID" value="KLO35122.1"/>
    <property type="molecule type" value="Genomic_DNA"/>
</dbReference>
<keyword evidence="3" id="KW-1185">Reference proteome</keyword>
<dbReference type="Proteomes" id="UP000036334">
    <property type="component" value="Unassembled WGS sequence"/>
</dbReference>
<feature type="region of interest" description="Disordered" evidence="1">
    <location>
        <begin position="26"/>
        <end position="60"/>
    </location>
</feature>
<name>A0A0I9Y664_9MYCO</name>
<evidence type="ECO:0000256" key="1">
    <source>
        <dbReference type="SAM" id="MobiDB-lite"/>
    </source>
</evidence>